<reference evidence="1 2" key="1">
    <citation type="submission" date="2019-08" db="EMBL/GenBank/DDBJ databases">
        <authorList>
            <person name="Peeters C."/>
        </authorList>
    </citation>
    <scope>NUCLEOTIDE SEQUENCE [LARGE SCALE GENOMIC DNA]</scope>
    <source>
        <strain evidence="1 2">LMG 31013</strain>
    </source>
</reference>
<gene>
    <name evidence="1" type="primary">phnH_2</name>
    <name evidence="1" type="ORF">PTE31013_04811</name>
</gene>
<dbReference type="GO" id="GO:0019634">
    <property type="term" value="P:organic phosphonate metabolic process"/>
    <property type="evidence" value="ECO:0007669"/>
    <property type="project" value="InterPro"/>
</dbReference>
<dbReference type="Gene3D" id="3.40.50.11310">
    <property type="entry name" value="Bacterial phosphonate metabolism protein PhnH"/>
    <property type="match status" value="1"/>
</dbReference>
<name>A0A5E4YUD6_9BURK</name>
<dbReference type="Proteomes" id="UP000334380">
    <property type="component" value="Unassembled WGS sequence"/>
</dbReference>
<keyword evidence="1" id="KW-0456">Lyase</keyword>
<dbReference type="AlphaFoldDB" id="A0A5E4YUD6"/>
<proteinExistence type="predicted"/>
<evidence type="ECO:0000313" key="2">
    <source>
        <dbReference type="Proteomes" id="UP000334380"/>
    </source>
</evidence>
<dbReference type="SUPFAM" id="SSF159709">
    <property type="entry name" value="PhnH-like"/>
    <property type="match status" value="1"/>
</dbReference>
<accession>A0A5E4YUD6</accession>
<dbReference type="PIRSF" id="PIRSF020680">
    <property type="entry name" value="PhnH"/>
    <property type="match status" value="1"/>
</dbReference>
<dbReference type="EMBL" id="CABPRU010000019">
    <property type="protein sequence ID" value="VVE52356.1"/>
    <property type="molecule type" value="Genomic_DNA"/>
</dbReference>
<protein>
    <submittedName>
        <fullName evidence="1">Carbon-phosphorus lyase complex subunit</fullName>
    </submittedName>
</protein>
<keyword evidence="2" id="KW-1185">Reference proteome</keyword>
<evidence type="ECO:0000313" key="1">
    <source>
        <dbReference type="EMBL" id="VVE52356.1"/>
    </source>
</evidence>
<dbReference type="GO" id="GO:0016829">
    <property type="term" value="F:lyase activity"/>
    <property type="evidence" value="ECO:0007669"/>
    <property type="project" value="UniProtKB-KW"/>
</dbReference>
<dbReference type="NCBIfam" id="TIGR03292">
    <property type="entry name" value="PhnH_redo"/>
    <property type="match status" value="1"/>
</dbReference>
<dbReference type="Pfam" id="PF05845">
    <property type="entry name" value="PhnH"/>
    <property type="match status" value="1"/>
</dbReference>
<dbReference type="InterPro" id="IPR038058">
    <property type="entry name" value="PhnH-like_sp"/>
</dbReference>
<organism evidence="1 2">
    <name type="scientific">Pandoraea terrigena</name>
    <dbReference type="NCBI Taxonomy" id="2508292"/>
    <lineage>
        <taxon>Bacteria</taxon>
        <taxon>Pseudomonadati</taxon>
        <taxon>Pseudomonadota</taxon>
        <taxon>Betaproteobacteria</taxon>
        <taxon>Burkholderiales</taxon>
        <taxon>Burkholderiaceae</taxon>
        <taxon>Pandoraea</taxon>
    </lineage>
</organism>
<dbReference type="InterPro" id="IPR008772">
    <property type="entry name" value="Phosphonate_metab_PhnH"/>
</dbReference>
<sequence length="194" mass="20965">MNETGMAAAPAEAAWRIWQAPRQQTAFRQLMTAFSYPGRVVPLADGAESALLLVLTTLVDSACALADPLHALSSDDLRRLGVRSASVEAAEFVLADGNRLLEATPRLGSLENPEQGATVVMRVSRFGEGPHLRLTGPGIQHEQVLQVSGIDPGWWKQRSEWNAHFPLGVDLILVSGHEVAVLPRTTHINLKGAH</sequence>